<comment type="caution">
    <text evidence="3">The sequence shown here is derived from an EMBL/GenBank/DDBJ whole genome shotgun (WGS) entry which is preliminary data.</text>
</comment>
<dbReference type="AlphaFoldDB" id="A0A0B2BPI5"/>
<dbReference type="PANTHER" id="PTHR46268:SF6">
    <property type="entry name" value="UNIVERSAL STRESS PROTEIN UP12"/>
    <property type="match status" value="1"/>
</dbReference>
<protein>
    <submittedName>
        <fullName evidence="3">Nucleotide-binding universal stress UspA family protein</fullName>
    </submittedName>
</protein>
<name>A0A0B2BPI5_9ACTN</name>
<keyword evidence="4" id="KW-1185">Reference proteome</keyword>
<dbReference type="PANTHER" id="PTHR46268">
    <property type="entry name" value="STRESS RESPONSE PROTEIN NHAX"/>
    <property type="match status" value="1"/>
</dbReference>
<accession>A0A0B2BPI5</accession>
<dbReference type="OrthoDB" id="3427787at2"/>
<dbReference type="RefSeq" id="WP_039345786.1">
    <property type="nucleotide sequence ID" value="NZ_PGEZ01000001.1"/>
</dbReference>
<sequence>MDTIVTGVDGSETATAAARTAARLAVALGARLHVISAYGKFEAERVDTAGEEILLTTEAAADGLAHDTIRALRQEFPGLDATAAPADGQAADALVRAADELSASLIVVGNKRVQGLARVLGSIATDVAHKAPCDVYIAHTHQR</sequence>
<dbReference type="Proteomes" id="UP000230842">
    <property type="component" value="Unassembled WGS sequence"/>
</dbReference>
<evidence type="ECO:0000313" key="3">
    <source>
        <dbReference type="EMBL" id="PJJ56618.1"/>
    </source>
</evidence>
<organism evidence="3 4">
    <name type="scientific">Mumia flava</name>
    <dbReference type="NCBI Taxonomy" id="1348852"/>
    <lineage>
        <taxon>Bacteria</taxon>
        <taxon>Bacillati</taxon>
        <taxon>Actinomycetota</taxon>
        <taxon>Actinomycetes</taxon>
        <taxon>Propionibacteriales</taxon>
        <taxon>Nocardioidaceae</taxon>
        <taxon>Mumia</taxon>
    </lineage>
</organism>
<dbReference type="Pfam" id="PF00582">
    <property type="entry name" value="Usp"/>
    <property type="match status" value="1"/>
</dbReference>
<dbReference type="InterPro" id="IPR006015">
    <property type="entry name" value="Universal_stress_UspA"/>
</dbReference>
<evidence type="ECO:0000256" key="1">
    <source>
        <dbReference type="ARBA" id="ARBA00008791"/>
    </source>
</evidence>
<gene>
    <name evidence="3" type="ORF">CLV56_0829</name>
</gene>
<proteinExistence type="inferred from homology"/>
<feature type="domain" description="UspA" evidence="2">
    <location>
        <begin position="2"/>
        <end position="138"/>
    </location>
</feature>
<dbReference type="Gene3D" id="3.40.50.12370">
    <property type="match status" value="1"/>
</dbReference>
<evidence type="ECO:0000313" key="4">
    <source>
        <dbReference type="Proteomes" id="UP000230842"/>
    </source>
</evidence>
<reference evidence="3 4" key="1">
    <citation type="submission" date="2017-11" db="EMBL/GenBank/DDBJ databases">
        <title>Genomic Encyclopedia of Archaeal and Bacterial Type Strains, Phase II (KMG-II): From Individual Species to Whole Genera.</title>
        <authorList>
            <person name="Goeker M."/>
        </authorList>
    </citation>
    <scope>NUCLEOTIDE SEQUENCE [LARGE SCALE GENOMIC DNA]</scope>
    <source>
        <strain evidence="3 4">DSM 27763</strain>
    </source>
</reference>
<dbReference type="PRINTS" id="PR01438">
    <property type="entry name" value="UNVRSLSTRESS"/>
</dbReference>
<dbReference type="EMBL" id="PGEZ01000001">
    <property type="protein sequence ID" value="PJJ56618.1"/>
    <property type="molecule type" value="Genomic_DNA"/>
</dbReference>
<evidence type="ECO:0000259" key="2">
    <source>
        <dbReference type="Pfam" id="PF00582"/>
    </source>
</evidence>
<dbReference type="InterPro" id="IPR006016">
    <property type="entry name" value="UspA"/>
</dbReference>
<dbReference type="SUPFAM" id="SSF52402">
    <property type="entry name" value="Adenine nucleotide alpha hydrolases-like"/>
    <property type="match status" value="1"/>
</dbReference>
<comment type="similarity">
    <text evidence="1">Belongs to the universal stress protein A family.</text>
</comment>
<dbReference type="CDD" id="cd00293">
    <property type="entry name" value="USP-like"/>
    <property type="match status" value="1"/>
</dbReference>